<keyword evidence="2" id="KW-1185">Reference proteome</keyword>
<dbReference type="OrthoDB" id="1099638at2759"/>
<protein>
    <recommendedName>
        <fullName evidence="3">DUF674 family protein</fullName>
    </recommendedName>
</protein>
<evidence type="ECO:0000313" key="1">
    <source>
        <dbReference type="EMBL" id="KAG6416974.1"/>
    </source>
</evidence>
<name>A0A8X8XPZ4_SALSN</name>
<sequence>MCDAKEADIVRTSKNAEFSLKVMINKEKTKVLFVEGSSHFTDILLSFLTLPLGRIIKVLHKHYGDETPTIGSLHNLYRSLANLDSPHFATEGAKETLLSPTSSFEDEIKQLKLDVTDSPPNEYFKCICCGYRICRVVSVYYDHAEFCIKCGYRTRIIIEQQEEVRCEAASGDGVFTMDIASFIIFDDLRTFPNETGLLGIIRTIGIADMDKAEPIKVTLGFNEIMSLLKASLVSKTPLSDVILSKTRGAKNYITLGFEPEALLNQIENEENPNSKKMVMKAVIQKSTGKLVYAQAKEDFVEFLSSFLYIPLGGVEHLLAGKTCVKAIDNLYRSTTDLIDCEFFKSPDMKNRLINPNVAHGCISDNHIFPLTQKTLSYDQSRHSMSSSKFPNGKGSYLKGPQTYQITDDLTVTPLCIFSILSCLNKQKIHVSDVQEVEMQIGLKEGLSILKATLTSTSTLSDALLNSISIKQPKTESTEFDH</sequence>
<evidence type="ECO:0000313" key="2">
    <source>
        <dbReference type="Proteomes" id="UP000298416"/>
    </source>
</evidence>
<proteinExistence type="predicted"/>
<dbReference type="Pfam" id="PF05056">
    <property type="entry name" value="DUF674"/>
    <property type="match status" value="1"/>
</dbReference>
<dbReference type="InterPro" id="IPR007750">
    <property type="entry name" value="DUF674"/>
</dbReference>
<evidence type="ECO:0008006" key="3">
    <source>
        <dbReference type="Google" id="ProtNLM"/>
    </source>
</evidence>
<dbReference type="AlphaFoldDB" id="A0A8X8XPZ4"/>
<dbReference type="EMBL" id="PNBA02000008">
    <property type="protein sequence ID" value="KAG6416974.1"/>
    <property type="molecule type" value="Genomic_DNA"/>
</dbReference>
<dbReference type="Proteomes" id="UP000298416">
    <property type="component" value="Unassembled WGS sequence"/>
</dbReference>
<reference evidence="1" key="1">
    <citation type="submission" date="2018-01" db="EMBL/GenBank/DDBJ databases">
        <authorList>
            <person name="Mao J.F."/>
        </authorList>
    </citation>
    <scope>NUCLEOTIDE SEQUENCE</scope>
    <source>
        <strain evidence="1">Huo1</strain>
        <tissue evidence="1">Leaf</tissue>
    </source>
</reference>
<gene>
    <name evidence="1" type="ORF">SASPL_124415</name>
</gene>
<accession>A0A8X8XPZ4</accession>
<dbReference type="PANTHER" id="PTHR33103">
    <property type="entry name" value="OS01G0153900 PROTEIN"/>
    <property type="match status" value="1"/>
</dbReference>
<dbReference type="PANTHER" id="PTHR33103:SF27">
    <property type="entry name" value="OS04G0594700 PROTEIN"/>
    <property type="match status" value="1"/>
</dbReference>
<comment type="caution">
    <text evidence="1">The sequence shown here is derived from an EMBL/GenBank/DDBJ whole genome shotgun (WGS) entry which is preliminary data.</text>
</comment>
<organism evidence="1">
    <name type="scientific">Salvia splendens</name>
    <name type="common">Scarlet sage</name>
    <dbReference type="NCBI Taxonomy" id="180675"/>
    <lineage>
        <taxon>Eukaryota</taxon>
        <taxon>Viridiplantae</taxon>
        <taxon>Streptophyta</taxon>
        <taxon>Embryophyta</taxon>
        <taxon>Tracheophyta</taxon>
        <taxon>Spermatophyta</taxon>
        <taxon>Magnoliopsida</taxon>
        <taxon>eudicotyledons</taxon>
        <taxon>Gunneridae</taxon>
        <taxon>Pentapetalae</taxon>
        <taxon>asterids</taxon>
        <taxon>lamiids</taxon>
        <taxon>Lamiales</taxon>
        <taxon>Lamiaceae</taxon>
        <taxon>Nepetoideae</taxon>
        <taxon>Mentheae</taxon>
        <taxon>Salviinae</taxon>
        <taxon>Salvia</taxon>
        <taxon>Salvia subgen. Calosphace</taxon>
        <taxon>core Calosphace</taxon>
    </lineage>
</organism>
<reference evidence="1" key="2">
    <citation type="submission" date="2020-08" db="EMBL/GenBank/DDBJ databases">
        <title>Plant Genome Project.</title>
        <authorList>
            <person name="Zhang R.-G."/>
        </authorList>
    </citation>
    <scope>NUCLEOTIDE SEQUENCE</scope>
    <source>
        <strain evidence="1">Huo1</strain>
        <tissue evidence="1">Leaf</tissue>
    </source>
</reference>